<dbReference type="EMBL" id="CAJQZC010000014">
    <property type="protein sequence ID" value="CAG4923434.1"/>
    <property type="molecule type" value="Genomic_DNA"/>
</dbReference>
<keyword evidence="2" id="KW-1185">Reference proteome</keyword>
<organism evidence="1 2">
    <name type="scientific">Paraburkholderia saeva</name>
    <dbReference type="NCBI Taxonomy" id="2777537"/>
    <lineage>
        <taxon>Bacteria</taxon>
        <taxon>Pseudomonadati</taxon>
        <taxon>Pseudomonadota</taxon>
        <taxon>Betaproteobacteria</taxon>
        <taxon>Burkholderiales</taxon>
        <taxon>Burkholderiaceae</taxon>
        <taxon>Paraburkholderia</taxon>
    </lineage>
</organism>
<reference evidence="1" key="1">
    <citation type="submission" date="2021-04" db="EMBL/GenBank/DDBJ databases">
        <authorList>
            <person name="Vanwijnsberghe S."/>
        </authorList>
    </citation>
    <scope>NUCLEOTIDE SEQUENCE</scope>
    <source>
        <strain evidence="1">LMG 31841</strain>
    </source>
</reference>
<accession>A0A9N8S1P9</accession>
<protein>
    <submittedName>
        <fullName evidence="1">Iron(3+)-hydroxamate import ATP-binding protein FhuC</fullName>
    </submittedName>
</protein>
<keyword evidence="1" id="KW-0067">ATP-binding</keyword>
<keyword evidence="1" id="KW-0547">Nucleotide-binding</keyword>
<evidence type="ECO:0000313" key="2">
    <source>
        <dbReference type="Proteomes" id="UP000789704"/>
    </source>
</evidence>
<name>A0A9N8S1P9_9BURK</name>
<dbReference type="GO" id="GO:0005524">
    <property type="term" value="F:ATP binding"/>
    <property type="evidence" value="ECO:0007669"/>
    <property type="project" value="UniProtKB-KW"/>
</dbReference>
<sequence length="38" mass="4004">MAGPPAELLRQDALEQIYGIPMGVIPHPHGGAPLTFAH</sequence>
<dbReference type="AlphaFoldDB" id="A0A9N8S1P9"/>
<proteinExistence type="predicted"/>
<dbReference type="Proteomes" id="UP000789704">
    <property type="component" value="Unassembled WGS sequence"/>
</dbReference>
<comment type="caution">
    <text evidence="1">The sequence shown here is derived from an EMBL/GenBank/DDBJ whole genome shotgun (WGS) entry which is preliminary data.</text>
</comment>
<evidence type="ECO:0000313" key="1">
    <source>
        <dbReference type="EMBL" id="CAG4923434.1"/>
    </source>
</evidence>
<gene>
    <name evidence="1" type="primary">fhuC_1</name>
    <name evidence="1" type="ORF">LMG31841_05284</name>
</gene>